<gene>
    <name evidence="2" type="ORF">EXIGLDRAFT_148891</name>
</gene>
<organism evidence="2 3">
    <name type="scientific">Exidia glandulosa HHB12029</name>
    <dbReference type="NCBI Taxonomy" id="1314781"/>
    <lineage>
        <taxon>Eukaryota</taxon>
        <taxon>Fungi</taxon>
        <taxon>Dikarya</taxon>
        <taxon>Basidiomycota</taxon>
        <taxon>Agaricomycotina</taxon>
        <taxon>Agaricomycetes</taxon>
        <taxon>Auriculariales</taxon>
        <taxon>Exidiaceae</taxon>
        <taxon>Exidia</taxon>
    </lineage>
</organism>
<evidence type="ECO:0000313" key="2">
    <source>
        <dbReference type="EMBL" id="KZV89309.1"/>
    </source>
</evidence>
<sequence length="245" mass="27705">MGGRGRRRSEQEGRRGEGGQYDLFEKGVNPGKEGIPRLQAHGADEPRWHQLRVLDLLFPRALVVGFTPLPLIFPRPYVPYRPSTFYALAPRFGRCVLVTSPHRLVTRVQSSRTPVAIPAPTLADATSHSDFITDRDAPCLSHTSASSRLSLDKPEFERSKNDWFENEIITKTYYYREEPNYTWATSCTLRLKGARSSGRTISTSRRIIPRAVDFFTGKAHDYEDFDGHEGGTNGDLDEDDDEDSE</sequence>
<feature type="region of interest" description="Disordered" evidence="1">
    <location>
        <begin position="1"/>
        <end position="22"/>
    </location>
</feature>
<feature type="compositionally biased region" description="Acidic residues" evidence="1">
    <location>
        <begin position="235"/>
        <end position="245"/>
    </location>
</feature>
<dbReference type="InterPro" id="IPR037231">
    <property type="entry name" value="NAP-like_sf"/>
</dbReference>
<dbReference type="SUPFAM" id="SSF143113">
    <property type="entry name" value="NAP-like"/>
    <property type="match status" value="1"/>
</dbReference>
<accession>A0A166A7P4</accession>
<dbReference type="InParanoid" id="A0A166A7P4"/>
<feature type="compositionally biased region" description="Basic and acidic residues" evidence="1">
    <location>
        <begin position="8"/>
        <end position="17"/>
    </location>
</feature>
<dbReference type="Gene3D" id="3.30.1120.90">
    <property type="entry name" value="Nucleosome assembly protein"/>
    <property type="match status" value="1"/>
</dbReference>
<feature type="region of interest" description="Disordered" evidence="1">
    <location>
        <begin position="223"/>
        <end position="245"/>
    </location>
</feature>
<protein>
    <submittedName>
        <fullName evidence="2">Uncharacterized protein</fullName>
    </submittedName>
</protein>
<proteinExistence type="predicted"/>
<dbReference type="Proteomes" id="UP000077266">
    <property type="component" value="Unassembled WGS sequence"/>
</dbReference>
<dbReference type="STRING" id="1314781.A0A166A7P4"/>
<name>A0A166A7P4_EXIGL</name>
<dbReference type="AlphaFoldDB" id="A0A166A7P4"/>
<evidence type="ECO:0000256" key="1">
    <source>
        <dbReference type="SAM" id="MobiDB-lite"/>
    </source>
</evidence>
<keyword evidence="3" id="KW-1185">Reference proteome</keyword>
<evidence type="ECO:0000313" key="3">
    <source>
        <dbReference type="Proteomes" id="UP000077266"/>
    </source>
</evidence>
<dbReference type="OrthoDB" id="27325at2759"/>
<reference evidence="2 3" key="1">
    <citation type="journal article" date="2016" name="Mol. Biol. Evol.">
        <title>Comparative Genomics of Early-Diverging Mushroom-Forming Fungi Provides Insights into the Origins of Lignocellulose Decay Capabilities.</title>
        <authorList>
            <person name="Nagy L.G."/>
            <person name="Riley R."/>
            <person name="Tritt A."/>
            <person name="Adam C."/>
            <person name="Daum C."/>
            <person name="Floudas D."/>
            <person name="Sun H."/>
            <person name="Yadav J.S."/>
            <person name="Pangilinan J."/>
            <person name="Larsson K.H."/>
            <person name="Matsuura K."/>
            <person name="Barry K."/>
            <person name="Labutti K."/>
            <person name="Kuo R."/>
            <person name="Ohm R.A."/>
            <person name="Bhattacharya S.S."/>
            <person name="Shirouzu T."/>
            <person name="Yoshinaga Y."/>
            <person name="Martin F.M."/>
            <person name="Grigoriev I.V."/>
            <person name="Hibbett D.S."/>
        </authorList>
    </citation>
    <scope>NUCLEOTIDE SEQUENCE [LARGE SCALE GENOMIC DNA]</scope>
    <source>
        <strain evidence="2 3">HHB12029</strain>
    </source>
</reference>
<dbReference type="EMBL" id="KV426076">
    <property type="protein sequence ID" value="KZV89309.1"/>
    <property type="molecule type" value="Genomic_DNA"/>
</dbReference>